<dbReference type="SUPFAM" id="SSF56935">
    <property type="entry name" value="Porins"/>
    <property type="match status" value="1"/>
</dbReference>
<dbReference type="InterPro" id="IPR012910">
    <property type="entry name" value="Plug_dom"/>
</dbReference>
<evidence type="ECO:0000313" key="10">
    <source>
        <dbReference type="Proteomes" id="UP000018861"/>
    </source>
</evidence>
<evidence type="ECO:0000256" key="2">
    <source>
        <dbReference type="ARBA" id="ARBA00022448"/>
    </source>
</evidence>
<keyword evidence="4" id="KW-0812">Transmembrane</keyword>
<dbReference type="InterPro" id="IPR036942">
    <property type="entry name" value="Beta-barrel_TonB_sf"/>
</dbReference>
<dbReference type="PANTHER" id="PTHR30069">
    <property type="entry name" value="TONB-DEPENDENT OUTER MEMBRANE RECEPTOR"/>
    <property type="match status" value="1"/>
</dbReference>
<gene>
    <name evidence="9" type="ORF">JCM6292_2219</name>
</gene>
<dbReference type="PANTHER" id="PTHR30069:SF29">
    <property type="entry name" value="HEMOGLOBIN AND HEMOGLOBIN-HAPTOGLOBIN-BINDING PROTEIN 1-RELATED"/>
    <property type="match status" value="1"/>
</dbReference>
<evidence type="ECO:0000256" key="1">
    <source>
        <dbReference type="ARBA" id="ARBA00004571"/>
    </source>
</evidence>
<evidence type="ECO:0000313" key="9">
    <source>
        <dbReference type="EMBL" id="GAE15872.1"/>
    </source>
</evidence>
<dbReference type="SUPFAM" id="SSF49464">
    <property type="entry name" value="Carboxypeptidase regulatory domain-like"/>
    <property type="match status" value="1"/>
</dbReference>
<reference evidence="9 10" key="1">
    <citation type="journal article" date="2014" name="Genome Announc.">
        <title>Draft Genome Sequences of Three Strains of Bacteroides pyogenes Isolated from a Cat and Swine.</title>
        <authorList>
            <person name="Sakamoto M."/>
            <person name="Oshima K."/>
            <person name="Suda W."/>
            <person name="Kitamura K."/>
            <person name="Iida T."/>
            <person name="Hattori M."/>
            <person name="Ohkuma M."/>
        </authorList>
    </citation>
    <scope>NUCLEOTIDE SEQUENCE [LARGE SCALE GENOMIC DNA]</scope>
    <source>
        <strain evidence="9 10">JCM 6292</strain>
    </source>
</reference>
<dbReference type="InterPro" id="IPR037066">
    <property type="entry name" value="Plug_dom_sf"/>
</dbReference>
<protein>
    <submittedName>
        <fullName evidence="9">TonB-dependent receptor</fullName>
    </submittedName>
</protein>
<dbReference type="Gene3D" id="2.170.130.10">
    <property type="entry name" value="TonB-dependent receptor, plug domain"/>
    <property type="match status" value="1"/>
</dbReference>
<evidence type="ECO:0000259" key="8">
    <source>
        <dbReference type="Pfam" id="PF07715"/>
    </source>
</evidence>
<comment type="caution">
    <text evidence="9">The sequence shown here is derived from an EMBL/GenBank/DDBJ whole genome shotgun (WGS) entry which is preliminary data.</text>
</comment>
<dbReference type="InterPro" id="IPR008969">
    <property type="entry name" value="CarboxyPept-like_regulatory"/>
</dbReference>
<name>W4P7Y6_9BACE</name>
<dbReference type="GO" id="GO:0015344">
    <property type="term" value="F:siderophore uptake transmembrane transporter activity"/>
    <property type="evidence" value="ECO:0007669"/>
    <property type="project" value="TreeGrafter"/>
</dbReference>
<evidence type="ECO:0000256" key="6">
    <source>
        <dbReference type="ARBA" id="ARBA00023136"/>
    </source>
</evidence>
<evidence type="ECO:0000256" key="7">
    <source>
        <dbReference type="ARBA" id="ARBA00023237"/>
    </source>
</evidence>
<evidence type="ECO:0000256" key="3">
    <source>
        <dbReference type="ARBA" id="ARBA00022452"/>
    </source>
</evidence>
<dbReference type="InterPro" id="IPR039426">
    <property type="entry name" value="TonB-dep_rcpt-like"/>
</dbReference>
<evidence type="ECO:0000256" key="5">
    <source>
        <dbReference type="ARBA" id="ARBA00022729"/>
    </source>
</evidence>
<proteinExistence type="predicted"/>
<comment type="subcellular location">
    <subcellularLocation>
        <location evidence="1">Cell outer membrane</location>
        <topology evidence="1">Multi-pass membrane protein</topology>
    </subcellularLocation>
</comment>
<sequence length="924" mass="104931">MNRETDGPKMNRILLIIIYICFFKTAFGQKIDNTYTLFISVTDETGRESLPSALVELTDKEGRKYTGITDMNGKIQLHLPLSMFQMKVSYVGYRVFVKTFELNHSLTFHIQMYPGENLLDEVVVTASESKGLSTSSHIDRTAMGHLQPTGFSDLLELLPGGIAKDPSMGTANLIRIREAGAPSSHYDISSLGTSFVVDGIPLSGDANLQATPGASSLSGKQQGFVSKGIDMRSIPTDNIESVEVIRGIPSAEYGDLTGGVVKIHRKNKTSPFEARFKSDQFSKLFYAGKGFAIGNHQNILNVSLDYLDSKTDPRNNMENYKRLTGSLRFSAQKHVRRSLLEWNSHLDYSGSFDNEKKDIDTDEKQDRFRSSYNRMAWGNTFRWKPLQPGFLHLIEISSSLSLQLDKLEQTKNVYLNMPSSVPNSMTEGEHDGLFLPSNYLAHLTVDGKPFNAFLKLKASFSFQTFRMKHSLLAGAEYSVDKNYGKGELYDSARPVSPSMRGRPRPYKDIPALQKLSIYAEDRITIPVGKHLFSLLAGIRFNTMLGLNDGYSLQNKIYPDPRANAKWKFPEIMVAGKEMTFSVGGGYGIQTKTPTMAQLYPGLIYYDIEEMNYYHNNPDYRRLYLMTYIWSPANHGLRAARNRKWELSADVVWAGNRLSVTYFRESCRTGFRTHTALKSLSYKRYDTSGIDPDKLTAPPDPSVLPYKEIRMLIGYGQTKNGSRIDKEGIEFQFQSKRIPKINTRITLNGAWFNTLYNIDAPVVEHPSIVLNGERYPYYGIYDSNDGNRQERFNTNLIIDTYLPRLGLTFSTSAQCMWFTKMKTLPKSRVPYAYVDEYGEKHPYTHADVTDPVRQWLVRKEYSVTEQDVPFAMIINLKATKQLGKHINLALFVNKILDYTPDYQRNGLMIHRSVSPYFGMEANLKF</sequence>
<dbReference type="Pfam" id="PF07715">
    <property type="entry name" value="Plug"/>
    <property type="match status" value="1"/>
</dbReference>
<organism evidence="9 10">
    <name type="scientific">Bacteroides pyogenes JCM 6292</name>
    <dbReference type="NCBI Taxonomy" id="1235809"/>
    <lineage>
        <taxon>Bacteria</taxon>
        <taxon>Pseudomonadati</taxon>
        <taxon>Bacteroidota</taxon>
        <taxon>Bacteroidia</taxon>
        <taxon>Bacteroidales</taxon>
        <taxon>Bacteroidaceae</taxon>
        <taxon>Bacteroides</taxon>
    </lineage>
</organism>
<dbReference type="GO" id="GO:0044718">
    <property type="term" value="P:siderophore transmembrane transport"/>
    <property type="evidence" value="ECO:0007669"/>
    <property type="project" value="TreeGrafter"/>
</dbReference>
<dbReference type="GO" id="GO:0009279">
    <property type="term" value="C:cell outer membrane"/>
    <property type="evidence" value="ECO:0007669"/>
    <property type="project" value="UniProtKB-SubCell"/>
</dbReference>
<accession>W4P7Y6</accession>
<keyword evidence="3" id="KW-1134">Transmembrane beta strand</keyword>
<keyword evidence="5" id="KW-0732">Signal</keyword>
<keyword evidence="7" id="KW-0998">Cell outer membrane</keyword>
<feature type="domain" description="TonB-dependent receptor plug" evidence="8">
    <location>
        <begin position="134"/>
        <end position="260"/>
    </location>
</feature>
<keyword evidence="6" id="KW-0472">Membrane</keyword>
<evidence type="ECO:0000256" key="4">
    <source>
        <dbReference type="ARBA" id="ARBA00022692"/>
    </source>
</evidence>
<dbReference type="EMBL" id="BAIQ01000023">
    <property type="protein sequence ID" value="GAE15872.1"/>
    <property type="molecule type" value="Genomic_DNA"/>
</dbReference>
<dbReference type="AlphaFoldDB" id="W4P7Y6"/>
<keyword evidence="9" id="KW-0675">Receptor</keyword>
<dbReference type="Gene3D" id="2.40.170.20">
    <property type="entry name" value="TonB-dependent receptor, beta-barrel domain"/>
    <property type="match status" value="1"/>
</dbReference>
<keyword evidence="2" id="KW-0813">Transport</keyword>
<dbReference type="Proteomes" id="UP000018861">
    <property type="component" value="Unassembled WGS sequence"/>
</dbReference>